<dbReference type="GO" id="GO:0016020">
    <property type="term" value="C:membrane"/>
    <property type="evidence" value="ECO:0007669"/>
    <property type="project" value="InterPro"/>
</dbReference>
<dbReference type="AlphaFoldDB" id="A0A941FH76"/>
<protein>
    <submittedName>
        <fullName evidence="1">GerAB/ArcD/ProY family transporter</fullName>
    </submittedName>
</protein>
<evidence type="ECO:0000313" key="2">
    <source>
        <dbReference type="Proteomes" id="UP000680045"/>
    </source>
</evidence>
<dbReference type="InterPro" id="IPR004761">
    <property type="entry name" value="Spore_GerAB"/>
</dbReference>
<reference evidence="1" key="1">
    <citation type="submission" date="2021-04" db="EMBL/GenBank/DDBJ databases">
        <title>Whole genome sequencing of Enterococci isolates from hospitalized patients.</title>
        <authorList>
            <person name="Ogoti B.M."/>
            <person name="Onyambu F.G."/>
        </authorList>
    </citation>
    <scope>NUCLEOTIDE SEQUENCE</scope>
    <source>
        <strain evidence="1">242</strain>
    </source>
</reference>
<evidence type="ECO:0000313" key="1">
    <source>
        <dbReference type="EMBL" id="MBR8644743.1"/>
    </source>
</evidence>
<comment type="caution">
    <text evidence="1">The sequence shown here is derived from an EMBL/GenBank/DDBJ whole genome shotgun (WGS) entry which is preliminary data.</text>
</comment>
<proteinExistence type="predicted"/>
<sequence>MLEFPLRHVHFSHLLPIFDHTAVEFLSASKKMTYSLTGFETLFSFILYKKCSTLAKVGALWSGVQYF</sequence>
<gene>
    <name evidence="1" type="ORF">KEH51_10750</name>
</gene>
<dbReference type="Pfam" id="PF03845">
    <property type="entry name" value="Spore_permease"/>
    <property type="match status" value="1"/>
</dbReference>
<organism evidence="1 2">
    <name type="scientific">Peribacillus frigoritolerans</name>
    <dbReference type="NCBI Taxonomy" id="450367"/>
    <lineage>
        <taxon>Bacteria</taxon>
        <taxon>Bacillati</taxon>
        <taxon>Bacillota</taxon>
        <taxon>Bacilli</taxon>
        <taxon>Bacillales</taxon>
        <taxon>Bacillaceae</taxon>
        <taxon>Peribacillus</taxon>
    </lineage>
</organism>
<accession>A0A941FH76</accession>
<dbReference type="Proteomes" id="UP000680045">
    <property type="component" value="Unassembled WGS sequence"/>
</dbReference>
<name>A0A941FH76_9BACI</name>
<dbReference type="EMBL" id="JAGTPW010000015">
    <property type="protein sequence ID" value="MBR8644743.1"/>
    <property type="molecule type" value="Genomic_DNA"/>
</dbReference>
<dbReference type="GO" id="GO:0009847">
    <property type="term" value="P:spore germination"/>
    <property type="evidence" value="ECO:0007669"/>
    <property type="project" value="InterPro"/>
</dbReference>